<evidence type="ECO:0000256" key="2">
    <source>
        <dbReference type="ARBA" id="ARBA00001966"/>
    </source>
</evidence>
<dbReference type="PRINTS" id="PR00368">
    <property type="entry name" value="FADPNR"/>
</dbReference>
<dbReference type="Gene3D" id="3.50.50.60">
    <property type="entry name" value="FAD/NAD(P)-binding domain"/>
    <property type="match status" value="1"/>
</dbReference>
<name>A0ABP7MKS3_9GAMM</name>
<dbReference type="InterPro" id="IPR051793">
    <property type="entry name" value="NADH:flavin_oxidoreductase"/>
</dbReference>
<dbReference type="InterPro" id="IPR001155">
    <property type="entry name" value="OxRdtase_FMN_N"/>
</dbReference>
<evidence type="ECO:0000313" key="12">
    <source>
        <dbReference type="EMBL" id="GAA3925315.1"/>
    </source>
</evidence>
<accession>A0ABP7MKS3</accession>
<dbReference type="SUPFAM" id="SSF51395">
    <property type="entry name" value="FMN-linked oxidoreductases"/>
    <property type="match status" value="1"/>
</dbReference>
<evidence type="ECO:0000256" key="9">
    <source>
        <dbReference type="ARBA" id="ARBA00023014"/>
    </source>
</evidence>
<keyword evidence="9" id="KW-0411">Iron-sulfur</keyword>
<dbReference type="SUPFAM" id="SSF51905">
    <property type="entry name" value="FAD/NAD(P)-binding domain"/>
    <property type="match status" value="1"/>
</dbReference>
<keyword evidence="5" id="KW-0288">FMN</keyword>
<organism evidence="12 13">
    <name type="scientific">Litoribacillus peritrichatus</name>
    <dbReference type="NCBI Taxonomy" id="718191"/>
    <lineage>
        <taxon>Bacteria</taxon>
        <taxon>Pseudomonadati</taxon>
        <taxon>Pseudomonadota</taxon>
        <taxon>Gammaproteobacteria</taxon>
        <taxon>Oceanospirillales</taxon>
        <taxon>Oceanospirillaceae</taxon>
        <taxon>Litoribacillus</taxon>
    </lineage>
</organism>
<dbReference type="Proteomes" id="UP001501565">
    <property type="component" value="Unassembled WGS sequence"/>
</dbReference>
<dbReference type="Gene3D" id="3.40.50.720">
    <property type="entry name" value="NAD(P)-binding Rossmann-like Domain"/>
    <property type="match status" value="1"/>
</dbReference>
<evidence type="ECO:0000256" key="7">
    <source>
        <dbReference type="ARBA" id="ARBA00023002"/>
    </source>
</evidence>
<evidence type="ECO:0000256" key="1">
    <source>
        <dbReference type="ARBA" id="ARBA00001917"/>
    </source>
</evidence>
<keyword evidence="7" id="KW-0560">Oxidoreductase</keyword>
<evidence type="ECO:0000313" key="13">
    <source>
        <dbReference type="Proteomes" id="UP001501565"/>
    </source>
</evidence>
<comment type="similarity">
    <text evidence="3">In the N-terminal section; belongs to the NADH:flavin oxidoreductase/NADH oxidase family.</text>
</comment>
<dbReference type="InterPro" id="IPR013785">
    <property type="entry name" value="Aldolase_TIM"/>
</dbReference>
<evidence type="ECO:0000259" key="10">
    <source>
        <dbReference type="Pfam" id="PF00724"/>
    </source>
</evidence>
<dbReference type="InterPro" id="IPR023753">
    <property type="entry name" value="FAD/NAD-binding_dom"/>
</dbReference>
<feature type="domain" description="NADH:flavin oxidoreductase/NADH oxidase N-terminal" evidence="10">
    <location>
        <begin position="8"/>
        <end position="332"/>
    </location>
</feature>
<keyword evidence="13" id="KW-1185">Reference proteome</keyword>
<keyword evidence="6" id="KW-0479">Metal-binding</keyword>
<feature type="domain" description="FAD/NAD(P)-binding" evidence="11">
    <location>
        <begin position="377"/>
        <end position="640"/>
    </location>
</feature>
<dbReference type="InterPro" id="IPR036188">
    <property type="entry name" value="FAD/NAD-bd_sf"/>
</dbReference>
<keyword evidence="8" id="KW-0408">Iron</keyword>
<evidence type="ECO:0000256" key="4">
    <source>
        <dbReference type="ARBA" id="ARBA00022630"/>
    </source>
</evidence>
<evidence type="ECO:0000256" key="5">
    <source>
        <dbReference type="ARBA" id="ARBA00022643"/>
    </source>
</evidence>
<sequence length="680" mass="74259">MNKHYPNLLQPLDLGFTTLKNRVIMGSMHTGLEDRFYHIEKLAAYFAERARGGVGLSITGGYSPNRRGELLPLGSRMDNKMTALLHRRVTSAVHNEGGKIALQLLHAGRYGYTPYSVSASNKKSPITPFKPSKLSGKQIEKTIADYANAAKMAQYANYDGIEIMASEGYLINQFLTERVNDRKDKWGGSAENRMRFAIETVKAVRKAVGEKFIIVYRMSLMDMVEGGQSWDEVAALAKEIEKAGVNIINTGIGWHEARIPTIVTSVPRAAFSFATAKLKNEVNIPVCASNRINTPEIAEGIIANGEADMVSMARPLLADPFFVAKAEAGKADEINTCIACNQACLDHTFQMKRASCLVNPRACHETELRYLPTQDKKKVAVIGSGPAGMASSTVLAERGHDVTLFDADDKIGGQFNIAKQVPGKDDFNETMRYFGKMIEKYGVKVQLNTFVSADDLIKEGFDEVIVATGITPRKPGIPGVDHDKVMSYLDVLRDKKPVGKKVAIIGAGGIGFDVGEYLVHSHAGDAEAEKQQWYKEWGVDTSLENRSALAQPEVLPAEREVFLLQRKESSVGKNLGKTSGWVHRATLKQKDVTMIPGCSYDLIDDKGLHITVDGEKRILDVDNIIMCAGQTSNRSLADDLIAAGAEDKGMKVHVIGGADVAAELDAKRAINQGSRLAAEI</sequence>
<comment type="caution">
    <text evidence="12">The sequence shown here is derived from an EMBL/GenBank/DDBJ whole genome shotgun (WGS) entry which is preliminary data.</text>
</comment>
<dbReference type="Pfam" id="PF00724">
    <property type="entry name" value="Oxidored_FMN"/>
    <property type="match status" value="1"/>
</dbReference>
<reference evidence="13" key="1">
    <citation type="journal article" date="2019" name="Int. J. Syst. Evol. Microbiol.">
        <title>The Global Catalogue of Microorganisms (GCM) 10K type strain sequencing project: providing services to taxonomists for standard genome sequencing and annotation.</title>
        <authorList>
            <consortium name="The Broad Institute Genomics Platform"/>
            <consortium name="The Broad Institute Genome Sequencing Center for Infectious Disease"/>
            <person name="Wu L."/>
            <person name="Ma J."/>
        </authorList>
    </citation>
    <scope>NUCLEOTIDE SEQUENCE [LARGE SCALE GENOMIC DNA]</scope>
    <source>
        <strain evidence="13">JCM 17551</strain>
    </source>
</reference>
<evidence type="ECO:0000259" key="11">
    <source>
        <dbReference type="Pfam" id="PF07992"/>
    </source>
</evidence>
<evidence type="ECO:0000256" key="3">
    <source>
        <dbReference type="ARBA" id="ARBA00011048"/>
    </source>
</evidence>
<dbReference type="Pfam" id="PF07992">
    <property type="entry name" value="Pyr_redox_2"/>
    <property type="match status" value="1"/>
</dbReference>
<gene>
    <name evidence="12" type="ORF">GCM10022277_21700</name>
</gene>
<comment type="cofactor">
    <cofactor evidence="1">
        <name>FMN</name>
        <dbReference type="ChEBI" id="CHEBI:58210"/>
    </cofactor>
</comment>
<comment type="cofactor">
    <cofactor evidence="2">
        <name>[4Fe-4S] cluster</name>
        <dbReference type="ChEBI" id="CHEBI:49883"/>
    </cofactor>
</comment>
<dbReference type="RefSeq" id="WP_344798453.1">
    <property type="nucleotide sequence ID" value="NZ_BAABBN010000007.1"/>
</dbReference>
<dbReference type="PANTHER" id="PTHR42917:SF2">
    <property type="entry name" value="2,4-DIENOYL-COA REDUCTASE [(2E)-ENOYL-COA-PRODUCING]"/>
    <property type="match status" value="1"/>
</dbReference>
<evidence type="ECO:0000256" key="6">
    <source>
        <dbReference type="ARBA" id="ARBA00022723"/>
    </source>
</evidence>
<dbReference type="PRINTS" id="PR00469">
    <property type="entry name" value="PNDRDTASEII"/>
</dbReference>
<protein>
    <submittedName>
        <fullName evidence="12">NADPH-dependent 2,4-dienoyl-CoA reductase</fullName>
    </submittedName>
</protein>
<keyword evidence="4" id="KW-0285">Flavoprotein</keyword>
<evidence type="ECO:0000256" key="8">
    <source>
        <dbReference type="ARBA" id="ARBA00023004"/>
    </source>
</evidence>
<dbReference type="EMBL" id="BAABBN010000007">
    <property type="protein sequence ID" value="GAA3925315.1"/>
    <property type="molecule type" value="Genomic_DNA"/>
</dbReference>
<dbReference type="Gene3D" id="3.20.20.70">
    <property type="entry name" value="Aldolase class I"/>
    <property type="match status" value="1"/>
</dbReference>
<proteinExistence type="inferred from homology"/>
<dbReference type="PANTHER" id="PTHR42917">
    <property type="entry name" value="2,4-DIENOYL-COA REDUCTASE"/>
    <property type="match status" value="1"/>
</dbReference>
<dbReference type="CDD" id="cd02930">
    <property type="entry name" value="DCR_FMN"/>
    <property type="match status" value="1"/>
</dbReference>